<name>A0AAD9LNZ2_9STRA</name>
<comment type="caution">
    <text evidence="1">The sequence shown here is derived from an EMBL/GenBank/DDBJ whole genome shotgun (WGS) entry which is preliminary data.</text>
</comment>
<evidence type="ECO:0000313" key="1">
    <source>
        <dbReference type="EMBL" id="KAK1944150.1"/>
    </source>
</evidence>
<evidence type="ECO:0000313" key="2">
    <source>
        <dbReference type="Proteomes" id="UP001259832"/>
    </source>
</evidence>
<organism evidence="1 2">
    <name type="scientific">Phytophthora citrophthora</name>
    <dbReference type="NCBI Taxonomy" id="4793"/>
    <lineage>
        <taxon>Eukaryota</taxon>
        <taxon>Sar</taxon>
        <taxon>Stramenopiles</taxon>
        <taxon>Oomycota</taxon>
        <taxon>Peronosporomycetes</taxon>
        <taxon>Peronosporales</taxon>
        <taxon>Peronosporaceae</taxon>
        <taxon>Phytophthora</taxon>
    </lineage>
</organism>
<proteinExistence type="predicted"/>
<dbReference type="EMBL" id="JASMQC010000006">
    <property type="protein sequence ID" value="KAK1944150.1"/>
    <property type="molecule type" value="Genomic_DNA"/>
</dbReference>
<keyword evidence="2" id="KW-1185">Reference proteome</keyword>
<protein>
    <submittedName>
        <fullName evidence="1">Uncharacterized protein</fullName>
    </submittedName>
</protein>
<reference evidence="1" key="1">
    <citation type="submission" date="2023-08" db="EMBL/GenBank/DDBJ databases">
        <title>Reference Genome Resource for the Citrus Pathogen Phytophthora citrophthora.</title>
        <authorList>
            <person name="Moller H."/>
            <person name="Coetzee B."/>
            <person name="Rose L.J."/>
            <person name="Van Niekerk J.M."/>
        </authorList>
    </citation>
    <scope>NUCLEOTIDE SEQUENCE</scope>
    <source>
        <strain evidence="1">STE-U-9442</strain>
    </source>
</reference>
<sequence length="85" mass="9452">MKVAAALGTEEHVIAEQEKEEAEFQKPMATIFSVVDVTDQTLQGIRKLVRLAKKPNVIQAAVYEAYGAQRVVVPTRVDQFSDLHV</sequence>
<accession>A0AAD9LNZ2</accession>
<gene>
    <name evidence="1" type="ORF">P3T76_004062</name>
</gene>
<dbReference type="AlphaFoldDB" id="A0AAD9LNZ2"/>
<dbReference type="Proteomes" id="UP001259832">
    <property type="component" value="Unassembled WGS sequence"/>
</dbReference>